<comment type="similarity">
    <text evidence="1">Belongs to the FAH family.</text>
</comment>
<dbReference type="PANTHER" id="PTHR42796:SF4">
    <property type="entry name" value="FUMARYLACETOACETATE HYDROLASE DOMAIN-CONTAINING PROTEIN 2A"/>
    <property type="match status" value="1"/>
</dbReference>
<dbReference type="InterPro" id="IPR011234">
    <property type="entry name" value="Fumarylacetoacetase-like_C"/>
</dbReference>
<dbReference type="EMBL" id="JAOYEY010000031">
    <property type="protein sequence ID" value="MCV9885311.1"/>
    <property type="molecule type" value="Genomic_DNA"/>
</dbReference>
<dbReference type="InterPro" id="IPR051121">
    <property type="entry name" value="FAH"/>
</dbReference>
<name>A0ABT3DE91_9BACI</name>
<evidence type="ECO:0000256" key="2">
    <source>
        <dbReference type="ARBA" id="ARBA00022723"/>
    </source>
</evidence>
<comment type="caution">
    <text evidence="4">The sequence shown here is derived from an EMBL/GenBank/DDBJ whole genome shotgun (WGS) entry which is preliminary data.</text>
</comment>
<sequence length="286" mass="32027">MKLTTVKVDNEELAAILFGQKVILIRDINEIAGANWSENILSILQNGQFSQINSWYKRVGNKEIIEMNRLVLESVTFAPLYRHPEKIWGVGMNYIDKAIELSGKPPEEEPVIFMKPNSSLIGPEDDILLPYQSTQITAEAELAIIIGKTCKNVEEADVPGVVAGFTTSLDMTAKDIHAKNPRYIQRAKSFDTFFSFGPYLTTIDEVKDVRRISVETKLNGEVYHSNTVSNMMYSPWWIVSFFSRIMTLHPGDVIMTGTPGSVLISDGDVVESLVEGIGKLRNYSCK</sequence>
<dbReference type="SUPFAM" id="SSF56529">
    <property type="entry name" value="FAH"/>
    <property type="match status" value="1"/>
</dbReference>
<organism evidence="4 5">
    <name type="scientific">Metabacillus halosaccharovorans</name>
    <dbReference type="NCBI Taxonomy" id="930124"/>
    <lineage>
        <taxon>Bacteria</taxon>
        <taxon>Bacillati</taxon>
        <taxon>Bacillota</taxon>
        <taxon>Bacilli</taxon>
        <taxon>Bacillales</taxon>
        <taxon>Bacillaceae</taxon>
        <taxon>Metabacillus</taxon>
    </lineage>
</organism>
<dbReference type="Gene3D" id="3.90.850.10">
    <property type="entry name" value="Fumarylacetoacetase-like, C-terminal domain"/>
    <property type="match status" value="1"/>
</dbReference>
<protein>
    <submittedName>
        <fullName evidence="4">Fumarylacetoacetate hydrolase family protein</fullName>
    </submittedName>
</protein>
<dbReference type="InterPro" id="IPR036663">
    <property type="entry name" value="Fumarylacetoacetase_C_sf"/>
</dbReference>
<evidence type="ECO:0000256" key="1">
    <source>
        <dbReference type="ARBA" id="ARBA00010211"/>
    </source>
</evidence>
<dbReference type="Proteomes" id="UP001526147">
    <property type="component" value="Unassembled WGS sequence"/>
</dbReference>
<reference evidence="4 5" key="1">
    <citation type="submission" date="2022-10" db="EMBL/GenBank/DDBJ databases">
        <title>Draft genome assembly of moderately radiation resistant bacterium Metabacillus halosaccharovorans.</title>
        <authorList>
            <person name="Pal S."/>
            <person name="Gopinathan A."/>
        </authorList>
    </citation>
    <scope>NUCLEOTIDE SEQUENCE [LARGE SCALE GENOMIC DNA]</scope>
    <source>
        <strain evidence="4 5">VITHBRA001</strain>
    </source>
</reference>
<dbReference type="GO" id="GO:0016787">
    <property type="term" value="F:hydrolase activity"/>
    <property type="evidence" value="ECO:0007669"/>
    <property type="project" value="UniProtKB-KW"/>
</dbReference>
<keyword evidence="5" id="KW-1185">Reference proteome</keyword>
<dbReference type="RefSeq" id="WP_264142113.1">
    <property type="nucleotide sequence ID" value="NZ_JAOYEY010000031.1"/>
</dbReference>
<evidence type="ECO:0000259" key="3">
    <source>
        <dbReference type="Pfam" id="PF01557"/>
    </source>
</evidence>
<dbReference type="Pfam" id="PF01557">
    <property type="entry name" value="FAA_hydrolase"/>
    <property type="match status" value="1"/>
</dbReference>
<evidence type="ECO:0000313" key="4">
    <source>
        <dbReference type="EMBL" id="MCV9885311.1"/>
    </source>
</evidence>
<evidence type="ECO:0000313" key="5">
    <source>
        <dbReference type="Proteomes" id="UP001526147"/>
    </source>
</evidence>
<accession>A0ABT3DE91</accession>
<dbReference type="PANTHER" id="PTHR42796">
    <property type="entry name" value="FUMARYLACETOACETATE HYDROLASE DOMAIN-CONTAINING PROTEIN 2A-RELATED"/>
    <property type="match status" value="1"/>
</dbReference>
<keyword evidence="4" id="KW-0378">Hydrolase</keyword>
<gene>
    <name evidence="4" type="ORF">OIH86_06575</name>
</gene>
<feature type="domain" description="Fumarylacetoacetase-like C-terminal" evidence="3">
    <location>
        <begin position="86"/>
        <end position="282"/>
    </location>
</feature>
<proteinExistence type="inferred from homology"/>
<keyword evidence="2" id="KW-0479">Metal-binding</keyword>